<protein>
    <recommendedName>
        <fullName evidence="3">Cell envelope biogenesis protein TolA</fullName>
    </recommendedName>
</protein>
<sequence>MDSPLLMRLGAAASVLGHAAVLLLLLLAGVYPYESVSSDAIKVELVPADELTPPEVTPPQQSSPEPSAPAQPEAAAPPDPPSPQPKPASPQQTAALEKPEPQQPTEQTAQNSPQPAPQQQPAPQPDWPAPMAAPQPPDLTERFHVMLGLPAEALGKDVGGEAADAANIAASDTDKLRAHLRNCAALPGAVAPTDKVRIVIRIALTPEGRLASPPALIEASASMKGPLLMQAAIKALQDCQPYAMLPAEKYQEWRVLDIGFTPKDFKG</sequence>
<evidence type="ECO:0000313" key="2">
    <source>
        <dbReference type="EMBL" id="ABD88787.1"/>
    </source>
</evidence>
<dbReference type="EMBL" id="CP000301">
    <property type="protein sequence ID" value="ABD88787.1"/>
    <property type="molecule type" value="Genomic_DNA"/>
</dbReference>
<dbReference type="eggNOG" id="ENOG50333PH">
    <property type="taxonomic scope" value="Bacteria"/>
</dbReference>
<proteinExistence type="predicted"/>
<name>Q211Z9_RHOPB</name>
<dbReference type="STRING" id="316056.RPC_3245"/>
<accession>Q211Z9</accession>
<dbReference type="KEGG" id="rpc:RPC_3245"/>
<dbReference type="Gene3D" id="3.30.1150.10">
    <property type="match status" value="1"/>
</dbReference>
<evidence type="ECO:0008006" key="3">
    <source>
        <dbReference type="Google" id="ProtNLM"/>
    </source>
</evidence>
<dbReference type="HOGENOM" id="CLU_082343_0_0_5"/>
<feature type="compositionally biased region" description="Low complexity" evidence="1">
    <location>
        <begin position="103"/>
        <end position="113"/>
    </location>
</feature>
<dbReference type="RefSeq" id="WP_011473676.1">
    <property type="nucleotide sequence ID" value="NC_007925.1"/>
</dbReference>
<feature type="compositionally biased region" description="Low complexity" evidence="1">
    <location>
        <begin position="58"/>
        <end position="74"/>
    </location>
</feature>
<reference evidence="2" key="1">
    <citation type="submission" date="2006-03" db="EMBL/GenBank/DDBJ databases">
        <title>Complete sequence of Rhodopseudomonas palustris BisB18.</title>
        <authorList>
            <consortium name="US DOE Joint Genome Institute"/>
            <person name="Copeland A."/>
            <person name="Lucas S."/>
            <person name="Lapidus A."/>
            <person name="Barry K."/>
            <person name="Detter J.C."/>
            <person name="Glavina del Rio T."/>
            <person name="Hammon N."/>
            <person name="Israni S."/>
            <person name="Dalin E."/>
            <person name="Tice H."/>
            <person name="Pitluck S."/>
            <person name="Chain P."/>
            <person name="Malfatti S."/>
            <person name="Shin M."/>
            <person name="Vergez L."/>
            <person name="Schmutz J."/>
            <person name="Larimer F."/>
            <person name="Land M."/>
            <person name="Hauser L."/>
            <person name="Pelletier D.A."/>
            <person name="Kyrpides N."/>
            <person name="Anderson I."/>
            <person name="Oda Y."/>
            <person name="Harwood C.S."/>
            <person name="Richardson P."/>
        </authorList>
    </citation>
    <scope>NUCLEOTIDE SEQUENCE [LARGE SCALE GENOMIC DNA]</scope>
    <source>
        <strain evidence="2">BisB18</strain>
    </source>
</reference>
<feature type="compositionally biased region" description="Pro residues" evidence="1">
    <location>
        <begin position="114"/>
        <end position="137"/>
    </location>
</feature>
<feature type="compositionally biased region" description="Pro residues" evidence="1">
    <location>
        <begin position="75"/>
        <end position="88"/>
    </location>
</feature>
<organism evidence="2">
    <name type="scientific">Rhodopseudomonas palustris (strain BisB18)</name>
    <dbReference type="NCBI Taxonomy" id="316056"/>
    <lineage>
        <taxon>Bacteria</taxon>
        <taxon>Pseudomonadati</taxon>
        <taxon>Pseudomonadota</taxon>
        <taxon>Alphaproteobacteria</taxon>
        <taxon>Hyphomicrobiales</taxon>
        <taxon>Nitrobacteraceae</taxon>
        <taxon>Rhodopseudomonas</taxon>
    </lineage>
</organism>
<feature type="region of interest" description="Disordered" evidence="1">
    <location>
        <begin position="51"/>
        <end position="138"/>
    </location>
</feature>
<dbReference type="AlphaFoldDB" id="Q211Z9"/>
<evidence type="ECO:0000256" key="1">
    <source>
        <dbReference type="SAM" id="MobiDB-lite"/>
    </source>
</evidence>
<gene>
    <name evidence="2" type="ordered locus">RPC_3245</name>
</gene>